<dbReference type="InterPro" id="IPR039418">
    <property type="entry name" value="LexA-like"/>
</dbReference>
<dbReference type="EMBL" id="JACIEV010000011">
    <property type="protein sequence ID" value="MBB4155387.1"/>
    <property type="molecule type" value="Genomic_DNA"/>
</dbReference>
<dbReference type="InterPro" id="IPR015927">
    <property type="entry name" value="Peptidase_S24_S26A/B/C"/>
</dbReference>
<keyword evidence="6" id="KW-1185">Reference proteome</keyword>
<evidence type="ECO:0000259" key="4">
    <source>
        <dbReference type="Pfam" id="PF00717"/>
    </source>
</evidence>
<dbReference type="GO" id="GO:0003677">
    <property type="term" value="F:DNA binding"/>
    <property type="evidence" value="ECO:0007669"/>
    <property type="project" value="UniProtKB-KW"/>
</dbReference>
<dbReference type="Proteomes" id="UP000529795">
    <property type="component" value="Unassembled WGS sequence"/>
</dbReference>
<keyword evidence="2" id="KW-0238">DNA-binding</keyword>
<dbReference type="RefSeq" id="WP_183986830.1">
    <property type="nucleotide sequence ID" value="NZ_JACIEV010000011.1"/>
</dbReference>
<accession>A0A840FI66</accession>
<feature type="domain" description="Peptidase S24/S26A/S26B/S26C" evidence="4">
    <location>
        <begin position="107"/>
        <end position="198"/>
    </location>
</feature>
<dbReference type="Pfam" id="PF00717">
    <property type="entry name" value="Peptidase_S24"/>
    <property type="match status" value="1"/>
</dbReference>
<reference evidence="5 6" key="1">
    <citation type="submission" date="2020-08" db="EMBL/GenBank/DDBJ databases">
        <title>Genomic Encyclopedia of Type Strains, Phase IV (KMG-IV): sequencing the most valuable type-strain genomes for metagenomic binning, comparative biology and taxonomic classification.</title>
        <authorList>
            <person name="Goeker M."/>
        </authorList>
    </citation>
    <scope>NUCLEOTIDE SEQUENCE [LARGE SCALE GENOMIC DNA]</scope>
    <source>
        <strain evidence="5 6">YC6723</strain>
    </source>
</reference>
<evidence type="ECO:0000256" key="3">
    <source>
        <dbReference type="ARBA" id="ARBA00023163"/>
    </source>
</evidence>
<protein>
    <submittedName>
        <fullName evidence="5">Phage repressor protein C with HTH and peptisase S24 domain</fullName>
    </submittedName>
</protein>
<keyword evidence="3" id="KW-0804">Transcription</keyword>
<comment type="caution">
    <text evidence="5">The sequence shown here is derived from an EMBL/GenBank/DDBJ whole genome shotgun (WGS) entry which is preliminary data.</text>
</comment>
<sequence length="205" mass="21996">MDTNDPRASLLALATRDGVSLAALSDLIGRNAAYLQQYVKRGTPRELDREDRRRLSDYFGVAEALLGAEAGPRSFPVPRLDVVASAGGGAFVDGEVLLGTEMLDPALAARLRLREGKAGVIRVRGNSMEPGLLDGDMIVVDLARRVPGMRGEPFVIQVDGVTMVKRVRAGLSRIEATSDNPDAPPIPDGSIAVIGKVVWLMREPR</sequence>
<proteinExistence type="predicted"/>
<name>A0A840FI66_9SPHN</name>
<dbReference type="AlphaFoldDB" id="A0A840FI66"/>
<evidence type="ECO:0000313" key="5">
    <source>
        <dbReference type="EMBL" id="MBB4155387.1"/>
    </source>
</evidence>
<dbReference type="InterPro" id="IPR036286">
    <property type="entry name" value="LexA/Signal_pep-like_sf"/>
</dbReference>
<dbReference type="PANTHER" id="PTHR40661">
    <property type="match status" value="1"/>
</dbReference>
<organism evidence="5 6">
    <name type="scientific">Sphingomonas jinjuensis</name>
    <dbReference type="NCBI Taxonomy" id="535907"/>
    <lineage>
        <taxon>Bacteria</taxon>
        <taxon>Pseudomonadati</taxon>
        <taxon>Pseudomonadota</taxon>
        <taxon>Alphaproteobacteria</taxon>
        <taxon>Sphingomonadales</taxon>
        <taxon>Sphingomonadaceae</taxon>
        <taxon>Sphingomonas</taxon>
    </lineage>
</organism>
<keyword evidence="1" id="KW-0805">Transcription regulation</keyword>
<dbReference type="SUPFAM" id="SSF51306">
    <property type="entry name" value="LexA/Signal peptidase"/>
    <property type="match status" value="1"/>
</dbReference>
<dbReference type="Gene3D" id="2.10.109.10">
    <property type="entry name" value="Umud Fragment, subunit A"/>
    <property type="match status" value="1"/>
</dbReference>
<evidence type="ECO:0000256" key="1">
    <source>
        <dbReference type="ARBA" id="ARBA00023015"/>
    </source>
</evidence>
<dbReference type="CDD" id="cd06529">
    <property type="entry name" value="S24_LexA-like"/>
    <property type="match status" value="1"/>
</dbReference>
<dbReference type="PANTHER" id="PTHR40661:SF1">
    <property type="entry name" value="HTH CRO_C1-TYPE DOMAIN-CONTAINING PROTEIN"/>
    <property type="match status" value="1"/>
</dbReference>
<gene>
    <name evidence="5" type="ORF">GGQ80_003307</name>
</gene>
<evidence type="ECO:0000313" key="6">
    <source>
        <dbReference type="Proteomes" id="UP000529795"/>
    </source>
</evidence>
<evidence type="ECO:0000256" key="2">
    <source>
        <dbReference type="ARBA" id="ARBA00023125"/>
    </source>
</evidence>